<dbReference type="GO" id="GO:0016887">
    <property type="term" value="F:ATP hydrolysis activity"/>
    <property type="evidence" value="ECO:0007669"/>
    <property type="project" value="InterPro"/>
</dbReference>
<keyword evidence="6 10" id="KW-0067">ATP-binding</keyword>
<dbReference type="EMBL" id="DVML01000034">
    <property type="protein sequence ID" value="HIU23084.1"/>
    <property type="molecule type" value="Genomic_DNA"/>
</dbReference>
<reference evidence="10" key="2">
    <citation type="journal article" date="2021" name="PeerJ">
        <title>Extensive microbial diversity within the chicken gut microbiome revealed by metagenomics and culture.</title>
        <authorList>
            <person name="Gilroy R."/>
            <person name="Ravi A."/>
            <person name="Getino M."/>
            <person name="Pursley I."/>
            <person name="Horton D.L."/>
            <person name="Alikhan N.F."/>
            <person name="Baker D."/>
            <person name="Gharbi K."/>
            <person name="Hall N."/>
            <person name="Watson M."/>
            <person name="Adriaenssens E.M."/>
            <person name="Foster-Nyarko E."/>
            <person name="Jarju S."/>
            <person name="Secka A."/>
            <person name="Antonio M."/>
            <person name="Oren A."/>
            <person name="Chaudhuri R.R."/>
            <person name="La Ragione R."/>
            <person name="Hildebrand F."/>
            <person name="Pallen M.J."/>
        </authorList>
    </citation>
    <scope>NUCLEOTIDE SEQUENCE</scope>
    <source>
        <strain evidence="10">CHK197-8231</strain>
    </source>
</reference>
<organism evidence="10 11">
    <name type="scientific">Candidatus Fimihabitans intestinipullorum</name>
    <dbReference type="NCBI Taxonomy" id="2840820"/>
    <lineage>
        <taxon>Bacteria</taxon>
        <taxon>Bacillati</taxon>
        <taxon>Mycoplasmatota</taxon>
        <taxon>Mycoplasmatota incertae sedis</taxon>
        <taxon>Candidatus Fimihabitans</taxon>
    </lineage>
</organism>
<dbReference type="Pfam" id="PF00005">
    <property type="entry name" value="ABC_tran"/>
    <property type="match status" value="1"/>
</dbReference>
<name>A0A9D1HVD3_9BACT</name>
<keyword evidence="7" id="KW-1278">Translocase</keyword>
<dbReference type="InterPro" id="IPR003593">
    <property type="entry name" value="AAA+_ATPase"/>
</dbReference>
<dbReference type="GO" id="GO:0043190">
    <property type="term" value="C:ATP-binding cassette (ABC) transporter complex"/>
    <property type="evidence" value="ECO:0007669"/>
    <property type="project" value="TreeGrafter"/>
</dbReference>
<evidence type="ECO:0000259" key="9">
    <source>
        <dbReference type="PROSITE" id="PS50893"/>
    </source>
</evidence>
<keyword evidence="3" id="KW-0813">Transport</keyword>
<evidence type="ECO:0000256" key="6">
    <source>
        <dbReference type="ARBA" id="ARBA00022840"/>
    </source>
</evidence>
<protein>
    <submittedName>
        <fullName evidence="10">ABC transporter ATP-binding protein</fullName>
    </submittedName>
</protein>
<accession>A0A9D1HVD3</accession>
<sequence>MKDAIRIRNLIYGYDDRMFFDHFNLVIQKGTFTSIAGKNGSGKSTLIQILCGLKKADANIHIDGYQMCGRNICSIRKQLGVLLENRNHVFIKDTVREELEFPLENLNLSTDEIKGKVEKISKEFHLDKILDLSVSKLRRGERQLLLLATALIRKPPILLLDQPYLGLDEKDKKLVVSILKRYHKNEHATIVQTVEDLEDAMYGEDIVILSQGKAILFDTKEKVLQETKIIKASGLQLPFMVSLSNKLKYYGLVDHLILDMDEMVDAIWK</sequence>
<keyword evidence="5" id="KW-0547">Nucleotide-binding</keyword>
<evidence type="ECO:0000256" key="7">
    <source>
        <dbReference type="ARBA" id="ARBA00022967"/>
    </source>
</evidence>
<dbReference type="InterPro" id="IPR027417">
    <property type="entry name" value="P-loop_NTPase"/>
</dbReference>
<dbReference type="GO" id="GO:0005524">
    <property type="term" value="F:ATP binding"/>
    <property type="evidence" value="ECO:0007669"/>
    <property type="project" value="UniProtKB-KW"/>
</dbReference>
<evidence type="ECO:0000256" key="2">
    <source>
        <dbReference type="ARBA" id="ARBA00005417"/>
    </source>
</evidence>
<proteinExistence type="inferred from homology"/>
<dbReference type="InterPro" id="IPR050095">
    <property type="entry name" value="ECF_ABC_transporter_ATP-bd"/>
</dbReference>
<dbReference type="SMART" id="SM00382">
    <property type="entry name" value="AAA"/>
    <property type="match status" value="1"/>
</dbReference>
<dbReference type="SUPFAM" id="SSF52540">
    <property type="entry name" value="P-loop containing nucleoside triphosphate hydrolases"/>
    <property type="match status" value="1"/>
</dbReference>
<keyword evidence="8" id="KW-0472">Membrane</keyword>
<evidence type="ECO:0000256" key="3">
    <source>
        <dbReference type="ARBA" id="ARBA00022448"/>
    </source>
</evidence>
<dbReference type="AlphaFoldDB" id="A0A9D1HVD3"/>
<comment type="subcellular location">
    <subcellularLocation>
        <location evidence="1">Cell membrane</location>
        <topology evidence="1">Peripheral membrane protein</topology>
    </subcellularLocation>
</comment>
<evidence type="ECO:0000256" key="1">
    <source>
        <dbReference type="ARBA" id="ARBA00004202"/>
    </source>
</evidence>
<evidence type="ECO:0000313" key="11">
    <source>
        <dbReference type="Proteomes" id="UP000824087"/>
    </source>
</evidence>
<dbReference type="GO" id="GO:0042626">
    <property type="term" value="F:ATPase-coupled transmembrane transporter activity"/>
    <property type="evidence" value="ECO:0007669"/>
    <property type="project" value="TreeGrafter"/>
</dbReference>
<dbReference type="PANTHER" id="PTHR43553">
    <property type="entry name" value="HEAVY METAL TRANSPORTER"/>
    <property type="match status" value="1"/>
</dbReference>
<evidence type="ECO:0000256" key="4">
    <source>
        <dbReference type="ARBA" id="ARBA00022475"/>
    </source>
</evidence>
<comment type="similarity">
    <text evidence="2">Belongs to the ABC transporter superfamily.</text>
</comment>
<dbReference type="CDD" id="cd03225">
    <property type="entry name" value="ABC_cobalt_CbiO_domain1"/>
    <property type="match status" value="1"/>
</dbReference>
<evidence type="ECO:0000313" key="10">
    <source>
        <dbReference type="EMBL" id="HIU23084.1"/>
    </source>
</evidence>
<dbReference type="InterPro" id="IPR003439">
    <property type="entry name" value="ABC_transporter-like_ATP-bd"/>
</dbReference>
<reference evidence="10" key="1">
    <citation type="submission" date="2020-10" db="EMBL/GenBank/DDBJ databases">
        <authorList>
            <person name="Gilroy R."/>
        </authorList>
    </citation>
    <scope>NUCLEOTIDE SEQUENCE</scope>
    <source>
        <strain evidence="10">CHK197-8231</strain>
    </source>
</reference>
<dbReference type="InterPro" id="IPR015856">
    <property type="entry name" value="ABC_transpr_CbiO/EcfA_su"/>
</dbReference>
<dbReference type="Gene3D" id="3.40.50.300">
    <property type="entry name" value="P-loop containing nucleotide triphosphate hydrolases"/>
    <property type="match status" value="1"/>
</dbReference>
<dbReference type="PANTHER" id="PTHR43553:SF27">
    <property type="entry name" value="ENERGY-COUPLING FACTOR TRANSPORTER ATP-BINDING PROTEIN ECFA2"/>
    <property type="match status" value="1"/>
</dbReference>
<comment type="caution">
    <text evidence="10">The sequence shown here is derived from an EMBL/GenBank/DDBJ whole genome shotgun (WGS) entry which is preliminary data.</text>
</comment>
<evidence type="ECO:0000256" key="5">
    <source>
        <dbReference type="ARBA" id="ARBA00022741"/>
    </source>
</evidence>
<dbReference type="PROSITE" id="PS50893">
    <property type="entry name" value="ABC_TRANSPORTER_2"/>
    <property type="match status" value="1"/>
</dbReference>
<gene>
    <name evidence="10" type="ORF">IAD49_05825</name>
</gene>
<evidence type="ECO:0000256" key="8">
    <source>
        <dbReference type="ARBA" id="ARBA00023136"/>
    </source>
</evidence>
<feature type="domain" description="ABC transporter" evidence="9">
    <location>
        <begin position="5"/>
        <end position="236"/>
    </location>
</feature>
<keyword evidence="4" id="KW-1003">Cell membrane</keyword>
<dbReference type="Proteomes" id="UP000824087">
    <property type="component" value="Unassembled WGS sequence"/>
</dbReference>